<feature type="compositionally biased region" description="Polar residues" evidence="1">
    <location>
        <begin position="225"/>
        <end position="238"/>
    </location>
</feature>
<proteinExistence type="predicted"/>
<feature type="compositionally biased region" description="Basic and acidic residues" evidence="1">
    <location>
        <begin position="190"/>
        <end position="204"/>
    </location>
</feature>
<accession>A0A1U7W962</accession>
<feature type="compositionally biased region" description="Basic and acidic residues" evidence="1">
    <location>
        <begin position="239"/>
        <end position="250"/>
    </location>
</feature>
<name>A0A1U7W962_NICSY</name>
<dbReference type="SUPFAM" id="SSF56219">
    <property type="entry name" value="DNase I-like"/>
    <property type="match status" value="1"/>
</dbReference>
<dbReference type="PANTHER" id="PTHR33233">
    <property type="entry name" value="ENDONUCLEASE/EXONUCLEASE/PHOSPHATASE"/>
    <property type="match status" value="1"/>
</dbReference>
<gene>
    <name evidence="3" type="primary">LOC104221762</name>
</gene>
<dbReference type="Gene3D" id="3.60.10.10">
    <property type="entry name" value="Endonuclease/exonuclease/phosphatase"/>
    <property type="match status" value="1"/>
</dbReference>
<dbReference type="AlphaFoldDB" id="A0A1U7W962"/>
<dbReference type="eggNOG" id="KOG1075">
    <property type="taxonomic scope" value="Eukaryota"/>
</dbReference>
<feature type="compositionally biased region" description="Polar residues" evidence="1">
    <location>
        <begin position="205"/>
        <end position="217"/>
    </location>
</feature>
<feature type="region of interest" description="Disordered" evidence="1">
    <location>
        <begin position="1"/>
        <end position="50"/>
    </location>
</feature>
<dbReference type="Proteomes" id="UP000189701">
    <property type="component" value="Unplaced"/>
</dbReference>
<feature type="compositionally biased region" description="Basic and acidic residues" evidence="1">
    <location>
        <begin position="20"/>
        <end position="34"/>
    </location>
</feature>
<evidence type="ECO:0000256" key="1">
    <source>
        <dbReference type="SAM" id="MobiDB-lite"/>
    </source>
</evidence>
<reference evidence="3" key="2">
    <citation type="submission" date="2025-08" db="UniProtKB">
        <authorList>
            <consortium name="RefSeq"/>
        </authorList>
    </citation>
    <scope>IDENTIFICATION</scope>
    <source>
        <tissue evidence="3">Leaf</tissue>
    </source>
</reference>
<evidence type="ECO:0000313" key="3">
    <source>
        <dbReference type="RefSeq" id="XP_009771194.1"/>
    </source>
</evidence>
<dbReference type="RefSeq" id="XP_009771194.1">
    <property type="nucleotide sequence ID" value="XM_009772892.1"/>
</dbReference>
<reference evidence="2" key="1">
    <citation type="journal article" date="2013" name="Genome Biol.">
        <title>Reference genomes and transcriptomes of Nicotiana sylvestris and Nicotiana tomentosiformis.</title>
        <authorList>
            <person name="Sierro N."/>
            <person name="Battey J.N."/>
            <person name="Ouadi S."/>
            <person name="Bovet L."/>
            <person name="Goepfert S."/>
            <person name="Bakaher N."/>
            <person name="Peitsch M.C."/>
            <person name="Ivanov N.V."/>
        </authorList>
    </citation>
    <scope>NUCLEOTIDE SEQUENCE [LARGE SCALE GENOMIC DNA]</scope>
</reference>
<sequence length="421" mass="47607">MSTNPKGGMHGLEIGQAENKGIERARCEEAKATDAKTTMEPNPGSIEERNEVLYSGPSTINSRPVITKAWAPDFDFEEEVLKTLPLWVKLPNLPLNCWGADSLSRIGSGLGTPIYADECTTKVEKISYARILVEMDITRPLPMKITVKDPNGRKFEQAITYDWKPVCCSTCLQLGHSCLNKTPVQQLEPKQSKQRQEWKPKEQNKPITENEGSQATVASKKPETNQEITEGTQNQQHSQDTEERWQEVRGKSAAKQSHVATIEERLVMGNGFTALTRTSAQQLNINTRRMEGGQSSRGMMEEIVLPDQICYDYIHGEAILLASRQEFTFTAIYGLHTVDARKSLWVDLLSWGHSQQRPWLCMGDFNTILSDDGRSNGNPIQEWEVRDFKEFMMKAGMTEMRTVGRNFTWTILMYLAELIGQ</sequence>
<dbReference type="InterPro" id="IPR036691">
    <property type="entry name" value="Endo/exonu/phosph_ase_sf"/>
</dbReference>
<organism evidence="2 3">
    <name type="scientific">Nicotiana sylvestris</name>
    <name type="common">Wood tobacco</name>
    <name type="synonym">South American tobacco</name>
    <dbReference type="NCBI Taxonomy" id="4096"/>
    <lineage>
        <taxon>Eukaryota</taxon>
        <taxon>Viridiplantae</taxon>
        <taxon>Streptophyta</taxon>
        <taxon>Embryophyta</taxon>
        <taxon>Tracheophyta</taxon>
        <taxon>Spermatophyta</taxon>
        <taxon>Magnoliopsida</taxon>
        <taxon>eudicotyledons</taxon>
        <taxon>Gunneridae</taxon>
        <taxon>Pentapetalae</taxon>
        <taxon>asterids</taxon>
        <taxon>lamiids</taxon>
        <taxon>Solanales</taxon>
        <taxon>Solanaceae</taxon>
        <taxon>Nicotianoideae</taxon>
        <taxon>Nicotianeae</taxon>
        <taxon>Nicotiana</taxon>
    </lineage>
</organism>
<protein>
    <submittedName>
        <fullName evidence="3">Uncharacterized protein LOC104221762</fullName>
    </submittedName>
</protein>
<keyword evidence="2" id="KW-1185">Reference proteome</keyword>
<dbReference type="PANTHER" id="PTHR33233:SF17">
    <property type="entry name" value="DUF4283 DOMAIN-CONTAINING PROTEIN"/>
    <property type="match status" value="1"/>
</dbReference>
<evidence type="ECO:0000313" key="2">
    <source>
        <dbReference type="Proteomes" id="UP000189701"/>
    </source>
</evidence>
<feature type="region of interest" description="Disordered" evidence="1">
    <location>
        <begin position="185"/>
        <end position="256"/>
    </location>
</feature>